<accession>A0A401IMM2</accession>
<gene>
    <name evidence="1" type="ORF">AsFPU1_3944</name>
</gene>
<dbReference type="AlphaFoldDB" id="A0A401IMM2"/>
<organism evidence="1 2">
    <name type="scientific">Aphanothece sacrum FPU1</name>
    <dbReference type="NCBI Taxonomy" id="1920663"/>
    <lineage>
        <taxon>Bacteria</taxon>
        <taxon>Bacillati</taxon>
        <taxon>Cyanobacteriota</taxon>
        <taxon>Cyanophyceae</taxon>
        <taxon>Oscillatoriophycideae</taxon>
        <taxon>Chroococcales</taxon>
        <taxon>Aphanothecaceae</taxon>
        <taxon>Aphanothece</taxon>
    </lineage>
</organism>
<dbReference type="Proteomes" id="UP000287247">
    <property type="component" value="Unassembled WGS sequence"/>
</dbReference>
<dbReference type="EMBL" id="BDQK01000017">
    <property type="protein sequence ID" value="GBF82514.1"/>
    <property type="molecule type" value="Genomic_DNA"/>
</dbReference>
<evidence type="ECO:0000313" key="2">
    <source>
        <dbReference type="Proteomes" id="UP000287247"/>
    </source>
</evidence>
<reference evidence="2" key="1">
    <citation type="submission" date="2017-05" db="EMBL/GenBank/DDBJ databases">
        <title>Physiological properties and genetic analysis related to exopolysaccharide production of fresh-water unicellular cyanobacterium Aphanothece sacrum, Suizenji Nori, that has been cultured as a food source in Japan.</title>
        <authorList>
            <person name="Kanesaki Y."/>
            <person name="Yoshikawa S."/>
            <person name="Ohki K."/>
        </authorList>
    </citation>
    <scope>NUCLEOTIDE SEQUENCE [LARGE SCALE GENOMIC DNA]</scope>
    <source>
        <strain evidence="2">FPU1</strain>
    </source>
</reference>
<protein>
    <submittedName>
        <fullName evidence="1">Uncharacterized protein</fullName>
    </submittedName>
</protein>
<proteinExistence type="predicted"/>
<keyword evidence="2" id="KW-1185">Reference proteome</keyword>
<evidence type="ECO:0000313" key="1">
    <source>
        <dbReference type="EMBL" id="GBF82514.1"/>
    </source>
</evidence>
<comment type="caution">
    <text evidence="1">The sequence shown here is derived from an EMBL/GenBank/DDBJ whole genome shotgun (WGS) entry which is preliminary data.</text>
</comment>
<name>A0A401IMM2_APHSA</name>
<sequence>MNYELLNMKPMKLINLTLIITLSISLPAYADQCAYITKEQALRAVSLLNLKQTIYLLCEPCGETIPQLMTINSISIGTVDYENFWQVSINGKGLDLAYTFIPSTVEKKNINLAAIAGCSASDVSPFIP</sequence>